<dbReference type="Proteomes" id="UP001517247">
    <property type="component" value="Unassembled WGS sequence"/>
</dbReference>
<keyword evidence="3" id="KW-1185">Reference proteome</keyword>
<sequence length="206" mass="23063">MKRLLFLLLSVSFLACTETKKKAQADTSAVVQAVSNPVSDSAAIPPPPKAPAVYEPEAVEEAPSDSINFQKYAVSVNKNFEKAPLDFSSNPGAKYFRTRIIEAYKGNTIDFAGHYIGVVFGCGASCIMGFMIDVRDGKIYNSPLGEENMCFWALDMNICRPNSRLFISAICKETEESKTVYYKSYVWNEEQKKFERVDSKEFIKSK</sequence>
<name>A0ABW9J1K7_9SPHI</name>
<dbReference type="RefSeq" id="WP_138721214.1">
    <property type="nucleotide sequence ID" value="NZ_SSHJ02000001.1"/>
</dbReference>
<organism evidence="2 3">
    <name type="scientific">Pedobacter ureilyticus</name>
    <dbReference type="NCBI Taxonomy" id="1393051"/>
    <lineage>
        <taxon>Bacteria</taxon>
        <taxon>Pseudomonadati</taxon>
        <taxon>Bacteroidota</taxon>
        <taxon>Sphingobacteriia</taxon>
        <taxon>Sphingobacteriales</taxon>
        <taxon>Sphingobacteriaceae</taxon>
        <taxon>Pedobacter</taxon>
    </lineage>
</organism>
<comment type="caution">
    <text evidence="2">The sequence shown here is derived from an EMBL/GenBank/DDBJ whole genome shotgun (WGS) entry which is preliminary data.</text>
</comment>
<evidence type="ECO:0008006" key="4">
    <source>
        <dbReference type="Google" id="ProtNLM"/>
    </source>
</evidence>
<feature type="chain" id="PRO_5045263364" description="Lipoprotein" evidence="1">
    <location>
        <begin position="18"/>
        <end position="206"/>
    </location>
</feature>
<dbReference type="PROSITE" id="PS51257">
    <property type="entry name" value="PROKAR_LIPOPROTEIN"/>
    <property type="match status" value="1"/>
</dbReference>
<reference evidence="2 3" key="1">
    <citation type="submission" date="2024-12" db="EMBL/GenBank/DDBJ databases">
        <authorList>
            <person name="Hu S."/>
        </authorList>
    </citation>
    <scope>NUCLEOTIDE SEQUENCE [LARGE SCALE GENOMIC DNA]</scope>
    <source>
        <strain evidence="2 3">THG-T11</strain>
    </source>
</reference>
<keyword evidence="1" id="KW-0732">Signal</keyword>
<feature type="signal peptide" evidence="1">
    <location>
        <begin position="1"/>
        <end position="17"/>
    </location>
</feature>
<accession>A0ABW9J1K7</accession>
<dbReference type="EMBL" id="SSHJ02000001">
    <property type="protein sequence ID" value="MFN0254025.1"/>
    <property type="molecule type" value="Genomic_DNA"/>
</dbReference>
<evidence type="ECO:0000256" key="1">
    <source>
        <dbReference type="SAM" id="SignalP"/>
    </source>
</evidence>
<evidence type="ECO:0000313" key="3">
    <source>
        <dbReference type="Proteomes" id="UP001517247"/>
    </source>
</evidence>
<protein>
    <recommendedName>
        <fullName evidence="4">Lipoprotein</fullName>
    </recommendedName>
</protein>
<proteinExistence type="predicted"/>
<gene>
    <name evidence="2" type="ORF">E6A44_000470</name>
</gene>
<evidence type="ECO:0000313" key="2">
    <source>
        <dbReference type="EMBL" id="MFN0254025.1"/>
    </source>
</evidence>